<dbReference type="AlphaFoldDB" id="A0AAW0WWD4"/>
<proteinExistence type="predicted"/>
<dbReference type="EMBL" id="JARKIK010000057">
    <property type="protein sequence ID" value="KAK8732324.1"/>
    <property type="molecule type" value="Genomic_DNA"/>
</dbReference>
<dbReference type="InterPro" id="IPR003598">
    <property type="entry name" value="Ig_sub2"/>
</dbReference>
<dbReference type="Proteomes" id="UP001445076">
    <property type="component" value="Unassembled WGS sequence"/>
</dbReference>
<dbReference type="InterPro" id="IPR007110">
    <property type="entry name" value="Ig-like_dom"/>
</dbReference>
<feature type="transmembrane region" description="Helical" evidence="2">
    <location>
        <begin position="410"/>
        <end position="433"/>
    </location>
</feature>
<dbReference type="InterPro" id="IPR036179">
    <property type="entry name" value="Ig-like_dom_sf"/>
</dbReference>
<dbReference type="SUPFAM" id="SSF48726">
    <property type="entry name" value="Immunoglobulin"/>
    <property type="match status" value="2"/>
</dbReference>
<evidence type="ECO:0000256" key="2">
    <source>
        <dbReference type="SAM" id="Phobius"/>
    </source>
</evidence>
<feature type="domain" description="Ig-like" evidence="3">
    <location>
        <begin position="5"/>
        <end position="101"/>
    </location>
</feature>
<evidence type="ECO:0000259" key="3">
    <source>
        <dbReference type="PROSITE" id="PS50835"/>
    </source>
</evidence>
<dbReference type="InterPro" id="IPR003599">
    <property type="entry name" value="Ig_sub"/>
</dbReference>
<evidence type="ECO:0000256" key="1">
    <source>
        <dbReference type="SAM" id="MobiDB-lite"/>
    </source>
</evidence>
<gene>
    <name evidence="4" type="ORF">OTU49_007022</name>
</gene>
<reference evidence="4 5" key="1">
    <citation type="journal article" date="2024" name="BMC Genomics">
        <title>Genome assembly of redclaw crayfish (Cherax quadricarinatus) provides insights into its immune adaptation and hypoxia tolerance.</title>
        <authorList>
            <person name="Liu Z."/>
            <person name="Zheng J."/>
            <person name="Li H."/>
            <person name="Fang K."/>
            <person name="Wang S."/>
            <person name="He J."/>
            <person name="Zhou D."/>
            <person name="Weng S."/>
            <person name="Chi M."/>
            <person name="Gu Z."/>
            <person name="He J."/>
            <person name="Li F."/>
            <person name="Wang M."/>
        </authorList>
    </citation>
    <scope>NUCLEOTIDE SEQUENCE [LARGE SCALE GENOMIC DNA]</scope>
    <source>
        <strain evidence="4">ZL_2023a</strain>
    </source>
</reference>
<feature type="compositionally biased region" description="Basic residues" evidence="1">
    <location>
        <begin position="478"/>
        <end position="488"/>
    </location>
</feature>
<dbReference type="InterPro" id="IPR013783">
    <property type="entry name" value="Ig-like_fold"/>
</dbReference>
<dbReference type="SMART" id="SM00409">
    <property type="entry name" value="IG"/>
    <property type="match status" value="2"/>
</dbReference>
<keyword evidence="2" id="KW-0472">Membrane</keyword>
<dbReference type="Pfam" id="PF13927">
    <property type="entry name" value="Ig_3"/>
    <property type="match status" value="1"/>
</dbReference>
<accession>A0AAW0WWD4</accession>
<evidence type="ECO:0000313" key="4">
    <source>
        <dbReference type="EMBL" id="KAK8732324.1"/>
    </source>
</evidence>
<feature type="region of interest" description="Disordered" evidence="1">
    <location>
        <begin position="505"/>
        <end position="553"/>
    </location>
</feature>
<comment type="caution">
    <text evidence="4">The sequence shown here is derived from an EMBL/GenBank/DDBJ whole genome shotgun (WGS) entry which is preliminary data.</text>
</comment>
<dbReference type="PANTHER" id="PTHR23278:SF19">
    <property type="entry name" value="OBSCURIN"/>
    <property type="match status" value="1"/>
</dbReference>
<organism evidence="4 5">
    <name type="scientific">Cherax quadricarinatus</name>
    <name type="common">Australian red claw crayfish</name>
    <dbReference type="NCBI Taxonomy" id="27406"/>
    <lineage>
        <taxon>Eukaryota</taxon>
        <taxon>Metazoa</taxon>
        <taxon>Ecdysozoa</taxon>
        <taxon>Arthropoda</taxon>
        <taxon>Crustacea</taxon>
        <taxon>Multicrustacea</taxon>
        <taxon>Malacostraca</taxon>
        <taxon>Eumalacostraca</taxon>
        <taxon>Eucarida</taxon>
        <taxon>Decapoda</taxon>
        <taxon>Pleocyemata</taxon>
        <taxon>Astacidea</taxon>
        <taxon>Parastacoidea</taxon>
        <taxon>Parastacidae</taxon>
        <taxon>Cherax</taxon>
    </lineage>
</organism>
<feature type="compositionally biased region" description="Low complexity" evidence="1">
    <location>
        <begin position="520"/>
        <end position="531"/>
    </location>
</feature>
<keyword evidence="5" id="KW-1185">Reference proteome</keyword>
<dbReference type="PROSITE" id="PS50835">
    <property type="entry name" value="IG_LIKE"/>
    <property type="match status" value="1"/>
</dbReference>
<protein>
    <recommendedName>
        <fullName evidence="3">Ig-like domain-containing protein</fullName>
    </recommendedName>
</protein>
<dbReference type="PANTHER" id="PTHR23278">
    <property type="entry name" value="SIDESTEP PROTEIN"/>
    <property type="match status" value="1"/>
</dbReference>
<keyword evidence="2" id="KW-0812">Transmembrane</keyword>
<name>A0AAW0WWD4_CHEQU</name>
<sequence>MFHVPEARITVWGKEVSVSETGHLATVGSDLTFLCSVTAHPPAYNVTWLHNGRVVTEGGRRWRRNDWELQVSQIRRADAGLYTCLASNTEGDGHSNALLLHVAHPPQCHEPGEHEVLVVANTSVSLTCRMDALPTHLTFTWTLADPPTAHQPTHDLRGGIITGDAPPPRHPGLIDLTPGRPPGAGTWAAPTTRPGEAQGSWDDLLKETPPTEGRVVEHRVHPHDPRSSSVTLTPTAPTQVFCYARNSVGRTTIPCTYLLTLVDPPQPIRDCNVTVVGVTRLEVKCHDLAPTESDQQEVTEVHHVPGISFVRSSGVRPTTNLEVWSGSTLVANVSSAHREMSVTHLPPDTPLQLLLYALTPHARSAPLRLHARTPPRPSVRLAEASTWSPGTEEVVLEDAEAALWDALDGMVVGGLLGGMGVLLLLLTLGVAVVRLRQQQQQAAGGSSNEADDAHADAHVDVLDEDALSHPPPPPPPLHHPHHPFHHSTSHSSLDVDARASVYCVGGSGEERRGDTPWQETSTTPLVALTTPLTPPPDTQVSPRRQNTCSSDAV</sequence>
<feature type="compositionally biased region" description="Polar residues" evidence="1">
    <location>
        <begin position="539"/>
        <end position="553"/>
    </location>
</feature>
<feature type="region of interest" description="Disordered" evidence="1">
    <location>
        <begin position="464"/>
        <end position="492"/>
    </location>
</feature>
<dbReference type="Gene3D" id="2.60.40.10">
    <property type="entry name" value="Immunoglobulins"/>
    <property type="match status" value="1"/>
</dbReference>
<keyword evidence="2" id="KW-1133">Transmembrane helix</keyword>
<evidence type="ECO:0000313" key="5">
    <source>
        <dbReference type="Proteomes" id="UP001445076"/>
    </source>
</evidence>
<dbReference type="SMART" id="SM00408">
    <property type="entry name" value="IGc2"/>
    <property type="match status" value="1"/>
</dbReference>